<keyword evidence="2" id="KW-1185">Reference proteome</keyword>
<evidence type="ECO:0000313" key="2">
    <source>
        <dbReference type="Proteomes" id="UP000283587"/>
    </source>
</evidence>
<dbReference type="AlphaFoldDB" id="A0A419A7S4"/>
<proteinExistence type="predicted"/>
<reference evidence="2" key="1">
    <citation type="submission" date="2018-09" db="EMBL/GenBank/DDBJ databases">
        <title>Paracoccus onubensis nov. sp. a moderate halophilic bacterium isolated from Gruta de las Maravillas (Aracena, Spain).</title>
        <authorList>
            <person name="Jurado V."/>
            <person name="Gutierrez-Patricio S."/>
            <person name="Gonzalez-Pimentel J.L."/>
            <person name="Miller A.Z."/>
            <person name="Laiz L."/>
            <person name="Saiz-Jimenez C."/>
        </authorList>
    </citation>
    <scope>NUCLEOTIDE SEQUENCE [LARGE SCALE GENOMIC DNA]</scope>
    <source>
        <strain evidence="2">DSM 26381</strain>
    </source>
</reference>
<sequence>NTFFAKSSPTVIISDMTALLCGSLQTHLGTQMPSGGGHSIREDAGRARHEAEGARVNLAEHVLREGAALTDCLPCF</sequence>
<protein>
    <submittedName>
        <fullName evidence="1">Uncharacterized protein</fullName>
    </submittedName>
</protein>
<feature type="non-terminal residue" evidence="1">
    <location>
        <position position="1"/>
    </location>
</feature>
<dbReference type="EMBL" id="QZEW01000032">
    <property type="protein sequence ID" value="RJL16530.1"/>
    <property type="molecule type" value="Genomic_DNA"/>
</dbReference>
<dbReference type="Proteomes" id="UP000283587">
    <property type="component" value="Unassembled WGS sequence"/>
</dbReference>
<name>A0A419A7S4_9RHOB</name>
<gene>
    <name evidence="1" type="ORF">D3P05_09185</name>
</gene>
<accession>A0A419A7S4</accession>
<organism evidence="1 2">
    <name type="scientific">Paracoccus siganidrum</name>
    <dbReference type="NCBI Taxonomy" id="1276757"/>
    <lineage>
        <taxon>Bacteria</taxon>
        <taxon>Pseudomonadati</taxon>
        <taxon>Pseudomonadota</taxon>
        <taxon>Alphaproteobacteria</taxon>
        <taxon>Rhodobacterales</taxon>
        <taxon>Paracoccaceae</taxon>
        <taxon>Paracoccus</taxon>
    </lineage>
</organism>
<dbReference type="RefSeq" id="WP_205962161.1">
    <property type="nucleotide sequence ID" value="NZ_QNRC01000033.1"/>
</dbReference>
<evidence type="ECO:0000313" key="1">
    <source>
        <dbReference type="EMBL" id="RJL16530.1"/>
    </source>
</evidence>
<comment type="caution">
    <text evidence="1">The sequence shown here is derived from an EMBL/GenBank/DDBJ whole genome shotgun (WGS) entry which is preliminary data.</text>
</comment>